<name>A0A5Q0LKS6_9ACTN</name>
<evidence type="ECO:0000313" key="2">
    <source>
        <dbReference type="Proteomes" id="UP000326179"/>
    </source>
</evidence>
<dbReference type="AlphaFoldDB" id="A0A5Q0LKS6"/>
<reference evidence="1 2" key="1">
    <citation type="submission" date="2019-10" db="EMBL/GenBank/DDBJ databases">
        <title>A novel species.</title>
        <authorList>
            <person name="Gao J."/>
        </authorList>
    </citation>
    <scope>NUCLEOTIDE SEQUENCE [LARGE SCALE GENOMIC DNA]</scope>
    <source>
        <strain evidence="1 2">QMT-28</strain>
    </source>
</reference>
<gene>
    <name evidence="1" type="ORF">GFH48_31145</name>
</gene>
<sequence>MSARTHTRPHPVTPGRVEIRLPWWALALPALAFATLLLLLLNPADAHAAAGDPALTHLFERLQQTVRHQAS</sequence>
<dbReference type="RefSeq" id="WP_153291352.1">
    <property type="nucleotide sequence ID" value="NZ_CP045643.1"/>
</dbReference>
<accession>A0A5Q0LKS6</accession>
<protein>
    <submittedName>
        <fullName evidence="1">Uncharacterized protein</fullName>
    </submittedName>
</protein>
<dbReference type="KEGG" id="sfy:GFH48_31145"/>
<organism evidence="1 2">
    <name type="scientific">Streptomyces fagopyri</name>
    <dbReference type="NCBI Taxonomy" id="2662397"/>
    <lineage>
        <taxon>Bacteria</taxon>
        <taxon>Bacillati</taxon>
        <taxon>Actinomycetota</taxon>
        <taxon>Actinomycetes</taxon>
        <taxon>Kitasatosporales</taxon>
        <taxon>Streptomycetaceae</taxon>
        <taxon>Streptomyces</taxon>
    </lineage>
</organism>
<dbReference type="EMBL" id="CP045643">
    <property type="protein sequence ID" value="QFZ77146.1"/>
    <property type="molecule type" value="Genomic_DNA"/>
</dbReference>
<dbReference type="Proteomes" id="UP000326179">
    <property type="component" value="Chromosome"/>
</dbReference>
<keyword evidence="2" id="KW-1185">Reference proteome</keyword>
<evidence type="ECO:0000313" key="1">
    <source>
        <dbReference type="EMBL" id="QFZ77146.1"/>
    </source>
</evidence>
<proteinExistence type="predicted"/>